<dbReference type="InterPro" id="IPR016181">
    <property type="entry name" value="Acyl_CoA_acyltransferase"/>
</dbReference>
<dbReference type="Gene3D" id="3.40.630.30">
    <property type="match status" value="1"/>
</dbReference>
<dbReference type="AlphaFoldDB" id="A0A382JJY0"/>
<reference evidence="2" key="1">
    <citation type="submission" date="2018-05" db="EMBL/GenBank/DDBJ databases">
        <authorList>
            <person name="Lanie J.A."/>
            <person name="Ng W.-L."/>
            <person name="Kazmierczak K.M."/>
            <person name="Andrzejewski T.M."/>
            <person name="Davidsen T.M."/>
            <person name="Wayne K.J."/>
            <person name="Tettelin H."/>
            <person name="Glass J.I."/>
            <person name="Rusch D."/>
            <person name="Podicherti R."/>
            <person name="Tsui H.-C.T."/>
            <person name="Winkler M.E."/>
        </authorList>
    </citation>
    <scope>NUCLEOTIDE SEQUENCE</scope>
</reference>
<organism evidence="2">
    <name type="scientific">marine metagenome</name>
    <dbReference type="NCBI Taxonomy" id="408172"/>
    <lineage>
        <taxon>unclassified sequences</taxon>
        <taxon>metagenomes</taxon>
        <taxon>ecological metagenomes</taxon>
    </lineage>
</organism>
<gene>
    <name evidence="2" type="ORF">METZ01_LOCUS264980</name>
</gene>
<name>A0A382JJY0_9ZZZZ</name>
<dbReference type="Pfam" id="PF13302">
    <property type="entry name" value="Acetyltransf_3"/>
    <property type="match status" value="1"/>
</dbReference>
<dbReference type="PROSITE" id="PS51186">
    <property type="entry name" value="GNAT"/>
    <property type="match status" value="1"/>
</dbReference>
<protein>
    <recommendedName>
        <fullName evidence="1">N-acetyltransferase domain-containing protein</fullName>
    </recommendedName>
</protein>
<dbReference type="SUPFAM" id="SSF55729">
    <property type="entry name" value="Acyl-CoA N-acyltransferases (Nat)"/>
    <property type="match status" value="1"/>
</dbReference>
<dbReference type="InterPro" id="IPR000182">
    <property type="entry name" value="GNAT_dom"/>
</dbReference>
<sequence length="161" mass="17801">ARLTEWRNRFVRAFLTEFEATEERTAHWLRESVAPDETRILFMLDLPDGGTVGYLGLAFIDWEAGRGEADAVVRGAEAPGGLMTAALHTVLDWARGPLGLKELGVRVRSDNPALAFYEKAGFCEMQRVPLRGVESPGMMAWVEDPTVAEAKLSLVHMAWTG</sequence>
<accession>A0A382JJY0</accession>
<feature type="non-terminal residue" evidence="2">
    <location>
        <position position="1"/>
    </location>
</feature>
<evidence type="ECO:0000313" key="2">
    <source>
        <dbReference type="EMBL" id="SVC12126.1"/>
    </source>
</evidence>
<dbReference type="EMBL" id="UINC01074688">
    <property type="protein sequence ID" value="SVC12126.1"/>
    <property type="molecule type" value="Genomic_DNA"/>
</dbReference>
<feature type="domain" description="N-acetyltransferase" evidence="1">
    <location>
        <begin position="1"/>
        <end position="148"/>
    </location>
</feature>
<dbReference type="GO" id="GO:0016747">
    <property type="term" value="F:acyltransferase activity, transferring groups other than amino-acyl groups"/>
    <property type="evidence" value="ECO:0007669"/>
    <property type="project" value="InterPro"/>
</dbReference>
<evidence type="ECO:0000259" key="1">
    <source>
        <dbReference type="PROSITE" id="PS51186"/>
    </source>
</evidence>
<proteinExistence type="predicted"/>